<protein>
    <submittedName>
        <fullName evidence="1">Uncharacterized protein</fullName>
    </submittedName>
</protein>
<proteinExistence type="predicted"/>
<accession>A0A5E4NR98</accession>
<evidence type="ECO:0000313" key="1">
    <source>
        <dbReference type="EMBL" id="VVC45054.1"/>
    </source>
</evidence>
<dbReference type="EMBL" id="CABPRJ010002393">
    <property type="protein sequence ID" value="VVC45054.1"/>
    <property type="molecule type" value="Genomic_DNA"/>
</dbReference>
<organism evidence="1 2">
    <name type="scientific">Cinara cedri</name>
    <dbReference type="NCBI Taxonomy" id="506608"/>
    <lineage>
        <taxon>Eukaryota</taxon>
        <taxon>Metazoa</taxon>
        <taxon>Ecdysozoa</taxon>
        <taxon>Arthropoda</taxon>
        <taxon>Hexapoda</taxon>
        <taxon>Insecta</taxon>
        <taxon>Pterygota</taxon>
        <taxon>Neoptera</taxon>
        <taxon>Paraneoptera</taxon>
        <taxon>Hemiptera</taxon>
        <taxon>Sternorrhyncha</taxon>
        <taxon>Aphidomorpha</taxon>
        <taxon>Aphidoidea</taxon>
        <taxon>Aphididae</taxon>
        <taxon>Lachninae</taxon>
        <taxon>Cinara</taxon>
    </lineage>
</organism>
<dbReference type="Proteomes" id="UP000325440">
    <property type="component" value="Unassembled WGS sequence"/>
</dbReference>
<dbReference type="AlphaFoldDB" id="A0A5E4NR98"/>
<gene>
    <name evidence="1" type="ORF">CINCED_3A001507</name>
</gene>
<sequence>MKEEDVIKVYLPGQLESLMPSKDKYYSFNQYNGRSADKIQALQVQKEKLEGYPRKYAEELELTTLNAPRLVRSAKTWCAMKKQEVKEFKFESDTKDYTEYFKATALKLTSQGEKEALCLLKDELIDIGFIYDNGLSNYEAFIRNKSITPVTVKSFTGK</sequence>
<name>A0A5E4NR98_9HEMI</name>
<evidence type="ECO:0000313" key="2">
    <source>
        <dbReference type="Proteomes" id="UP000325440"/>
    </source>
</evidence>
<keyword evidence="2" id="KW-1185">Reference proteome</keyword>
<reference evidence="1 2" key="1">
    <citation type="submission" date="2019-08" db="EMBL/GenBank/DDBJ databases">
        <authorList>
            <person name="Alioto T."/>
            <person name="Alioto T."/>
            <person name="Gomez Garrido J."/>
        </authorList>
    </citation>
    <scope>NUCLEOTIDE SEQUENCE [LARGE SCALE GENOMIC DNA]</scope>
</reference>